<dbReference type="Gene3D" id="3.40.980.10">
    <property type="entry name" value="MoaB/Mog-like domain"/>
    <property type="match status" value="1"/>
</dbReference>
<evidence type="ECO:0000256" key="3">
    <source>
        <dbReference type="ARBA" id="ARBA00010763"/>
    </source>
</evidence>
<dbReference type="GO" id="GO:0046872">
    <property type="term" value="F:metal ion binding"/>
    <property type="evidence" value="ECO:0007669"/>
    <property type="project" value="UniProtKB-UniRule"/>
</dbReference>
<dbReference type="GO" id="GO:0006777">
    <property type="term" value="P:Mo-molybdopterin cofactor biosynthetic process"/>
    <property type="evidence" value="ECO:0007669"/>
    <property type="project" value="UniProtKB-UniRule"/>
</dbReference>
<protein>
    <recommendedName>
        <fullName evidence="7">Molybdopterin molybdenumtransferase</fullName>
        <ecNumber evidence="7">2.10.1.1</ecNumber>
    </recommendedName>
</protein>
<evidence type="ECO:0000256" key="7">
    <source>
        <dbReference type="RuleBase" id="RU365090"/>
    </source>
</evidence>
<evidence type="ECO:0000313" key="9">
    <source>
        <dbReference type="Proteomes" id="UP000244754"/>
    </source>
</evidence>
<dbReference type="AlphaFoldDB" id="A0A2S0WDR5"/>
<dbReference type="Pfam" id="PF03454">
    <property type="entry name" value="MoeA_C"/>
    <property type="match status" value="1"/>
</dbReference>
<name>A0A2S0WDR5_9CORY</name>
<evidence type="ECO:0000256" key="4">
    <source>
        <dbReference type="ARBA" id="ARBA00022505"/>
    </source>
</evidence>
<dbReference type="CDD" id="cd00887">
    <property type="entry name" value="MoeA"/>
    <property type="match status" value="1"/>
</dbReference>
<keyword evidence="7 8" id="KW-0808">Transferase</keyword>
<dbReference type="PANTHER" id="PTHR10192">
    <property type="entry name" value="MOLYBDOPTERIN BIOSYNTHESIS PROTEIN"/>
    <property type="match status" value="1"/>
</dbReference>
<keyword evidence="5 7" id="KW-0501">Molybdenum cofactor biosynthesis</keyword>
<evidence type="ECO:0000256" key="2">
    <source>
        <dbReference type="ARBA" id="ARBA00005046"/>
    </source>
</evidence>
<keyword evidence="7" id="KW-0479">Metal-binding</keyword>
<dbReference type="Pfam" id="PF00994">
    <property type="entry name" value="MoCF_biosynth"/>
    <property type="match status" value="1"/>
</dbReference>
<dbReference type="EC" id="2.10.1.1" evidence="7"/>
<dbReference type="UniPathway" id="UPA00344"/>
<dbReference type="GO" id="GO:0005829">
    <property type="term" value="C:cytosol"/>
    <property type="evidence" value="ECO:0007669"/>
    <property type="project" value="TreeGrafter"/>
</dbReference>
<dbReference type="InterPro" id="IPR036135">
    <property type="entry name" value="MoeA_linker/N_sf"/>
</dbReference>
<keyword evidence="7" id="KW-0460">Magnesium</keyword>
<dbReference type="SUPFAM" id="SSF63882">
    <property type="entry name" value="MoeA N-terminal region -like"/>
    <property type="match status" value="1"/>
</dbReference>
<accession>A0A2S0WDR5</accession>
<dbReference type="OrthoDB" id="9804758at2"/>
<keyword evidence="9" id="KW-1185">Reference proteome</keyword>
<comment type="cofactor">
    <cofactor evidence="7">
        <name>Mg(2+)</name>
        <dbReference type="ChEBI" id="CHEBI:18420"/>
    </cofactor>
</comment>
<comment type="pathway">
    <text evidence="2 7">Cofactor biosynthesis; molybdopterin biosynthesis.</text>
</comment>
<reference evidence="9" key="1">
    <citation type="submission" date="2018-01" db="EMBL/GenBank/DDBJ databases">
        <authorList>
            <person name="Li J."/>
        </authorList>
    </citation>
    <scope>NUCLEOTIDE SEQUENCE [LARGE SCALE GENOMIC DNA]</scope>
    <source>
        <strain evidence="9">2184</strain>
    </source>
</reference>
<organism evidence="8 9">
    <name type="scientific">Corynebacterium liangguodongii</name>
    <dbReference type="NCBI Taxonomy" id="2079535"/>
    <lineage>
        <taxon>Bacteria</taxon>
        <taxon>Bacillati</taxon>
        <taxon>Actinomycetota</taxon>
        <taxon>Actinomycetes</taxon>
        <taxon>Mycobacteriales</taxon>
        <taxon>Corynebacteriaceae</taxon>
        <taxon>Corynebacterium</taxon>
    </lineage>
</organism>
<dbReference type="Pfam" id="PF03453">
    <property type="entry name" value="MoeA_N"/>
    <property type="match status" value="1"/>
</dbReference>
<dbReference type="InterPro" id="IPR036425">
    <property type="entry name" value="MoaB/Mog-like_dom_sf"/>
</dbReference>
<dbReference type="Gene3D" id="2.40.340.10">
    <property type="entry name" value="MoeA, C-terminal, domain IV"/>
    <property type="match status" value="1"/>
</dbReference>
<keyword evidence="4 7" id="KW-0500">Molybdenum</keyword>
<dbReference type="SMART" id="SM00852">
    <property type="entry name" value="MoCF_biosynth"/>
    <property type="match status" value="1"/>
</dbReference>
<comment type="catalytic activity">
    <reaction evidence="6">
        <text>adenylyl-molybdopterin + molybdate = Mo-molybdopterin + AMP + H(+)</text>
        <dbReference type="Rhea" id="RHEA:35047"/>
        <dbReference type="ChEBI" id="CHEBI:15378"/>
        <dbReference type="ChEBI" id="CHEBI:36264"/>
        <dbReference type="ChEBI" id="CHEBI:62727"/>
        <dbReference type="ChEBI" id="CHEBI:71302"/>
        <dbReference type="ChEBI" id="CHEBI:456215"/>
        <dbReference type="EC" id="2.10.1.1"/>
    </reaction>
</comment>
<dbReference type="GO" id="GO:0061599">
    <property type="term" value="F:molybdopterin molybdotransferase activity"/>
    <property type="evidence" value="ECO:0007669"/>
    <property type="project" value="UniProtKB-UniRule"/>
</dbReference>
<evidence type="ECO:0000313" key="8">
    <source>
        <dbReference type="EMBL" id="AWB83918.1"/>
    </source>
</evidence>
<dbReference type="PANTHER" id="PTHR10192:SF5">
    <property type="entry name" value="GEPHYRIN"/>
    <property type="match status" value="1"/>
</dbReference>
<proteinExistence type="inferred from homology"/>
<dbReference type="InterPro" id="IPR001453">
    <property type="entry name" value="MoaB/Mog_dom"/>
</dbReference>
<gene>
    <name evidence="8" type="ORF">C3E79_05020</name>
</gene>
<dbReference type="InterPro" id="IPR005110">
    <property type="entry name" value="MoeA_linker/N"/>
</dbReference>
<dbReference type="Proteomes" id="UP000244754">
    <property type="component" value="Chromosome"/>
</dbReference>
<dbReference type="InterPro" id="IPR005111">
    <property type="entry name" value="MoeA_C_domain_IV"/>
</dbReference>
<comment type="similarity">
    <text evidence="3 7">Belongs to the MoeA family.</text>
</comment>
<dbReference type="Gene3D" id="2.170.190.11">
    <property type="entry name" value="Molybdopterin biosynthesis moea protein, domain 3"/>
    <property type="match status" value="1"/>
</dbReference>
<evidence type="ECO:0000256" key="5">
    <source>
        <dbReference type="ARBA" id="ARBA00023150"/>
    </source>
</evidence>
<dbReference type="Gene3D" id="3.90.105.10">
    <property type="entry name" value="Molybdopterin biosynthesis moea protein, domain 2"/>
    <property type="match status" value="1"/>
</dbReference>
<evidence type="ECO:0000256" key="6">
    <source>
        <dbReference type="ARBA" id="ARBA00047317"/>
    </source>
</evidence>
<evidence type="ECO:0000256" key="1">
    <source>
        <dbReference type="ARBA" id="ARBA00002901"/>
    </source>
</evidence>
<dbReference type="KEGG" id="clia:C3E79_05020"/>
<dbReference type="SUPFAM" id="SSF53218">
    <property type="entry name" value="Molybdenum cofactor biosynthesis proteins"/>
    <property type="match status" value="1"/>
</dbReference>
<comment type="function">
    <text evidence="1 7">Catalyzes the insertion of molybdate into adenylated molybdopterin with the concomitant release of AMP.</text>
</comment>
<dbReference type="InterPro" id="IPR038987">
    <property type="entry name" value="MoeA-like"/>
</dbReference>
<dbReference type="InterPro" id="IPR036688">
    <property type="entry name" value="MoeA_C_domain_IV_sf"/>
</dbReference>
<sequence length="398" mass="40394">MNDPVRSPEDHARAAAAMIPPIPVEQVPAAGAIGRRLARDVPAPGPLPAFDNSQMDGYALGKEHLGGGAFPLGPVIAAGADPAALYPEGLSGAIAPIMTGAALPRGAAAVVPVEACEPGYFDDGATAAIVPAAPRGQFIRRRGSDIGPGDLLFPKGHRVNARTVGAAALAGIEHLPVRRQARVLLCTGGEEIGGAGPAQIPDANAPMLRALCARHGIDVAGHISTADDPARLGRALVSAVADLAPDVVVTSGGISHGRFEVVRQVLEPLGGWFGHVAQQPGGPQGLAELPTEAGSTPVICLPGNPVSTMVSFRLFVAPLLGEAEEAFEAVAGEDLVGIAGRENFVRGVVEKREGRLVATATGGRGSHLLAQAVDANALLRVPAGRTVKAGDTVKAYSL</sequence>
<dbReference type="SUPFAM" id="SSF63867">
    <property type="entry name" value="MoeA C-terminal domain-like"/>
    <property type="match status" value="1"/>
</dbReference>
<dbReference type="RefSeq" id="WP_108403927.1">
    <property type="nucleotide sequence ID" value="NZ_CP026948.1"/>
</dbReference>
<dbReference type="EMBL" id="CP026948">
    <property type="protein sequence ID" value="AWB83918.1"/>
    <property type="molecule type" value="Genomic_DNA"/>
</dbReference>